<dbReference type="CDD" id="cd08545">
    <property type="entry name" value="YcnI_like"/>
    <property type="match status" value="1"/>
</dbReference>
<feature type="region of interest" description="Disordered" evidence="1">
    <location>
        <begin position="258"/>
        <end position="279"/>
    </location>
</feature>
<evidence type="ECO:0000313" key="3">
    <source>
        <dbReference type="EMBL" id="ETW06390.1"/>
    </source>
</evidence>
<reference evidence="3" key="1">
    <citation type="submission" date="2013-12" db="EMBL/GenBank/DDBJ databases">
        <title>The Genome Sequence of Aphanomyces invadans NJM9701.</title>
        <authorList>
            <consortium name="The Broad Institute Genomics Platform"/>
            <person name="Russ C."/>
            <person name="Tyler B."/>
            <person name="van West P."/>
            <person name="Dieguez-Uribeondo J."/>
            <person name="Young S.K."/>
            <person name="Zeng Q."/>
            <person name="Gargeya S."/>
            <person name="Fitzgerald M."/>
            <person name="Abouelleil A."/>
            <person name="Alvarado L."/>
            <person name="Chapman S.B."/>
            <person name="Gainer-Dewar J."/>
            <person name="Goldberg J."/>
            <person name="Griggs A."/>
            <person name="Gujja S."/>
            <person name="Hansen M."/>
            <person name="Howarth C."/>
            <person name="Imamovic A."/>
            <person name="Ireland A."/>
            <person name="Larimer J."/>
            <person name="McCowan C."/>
            <person name="Murphy C."/>
            <person name="Pearson M."/>
            <person name="Poon T.W."/>
            <person name="Priest M."/>
            <person name="Roberts A."/>
            <person name="Saif S."/>
            <person name="Shea T."/>
            <person name="Sykes S."/>
            <person name="Wortman J."/>
            <person name="Nusbaum C."/>
            <person name="Birren B."/>
        </authorList>
    </citation>
    <scope>NUCLEOTIDE SEQUENCE [LARGE SCALE GENOMIC DNA]</scope>
    <source>
        <strain evidence="3">NJM9701</strain>
    </source>
</reference>
<feature type="domain" description="YncI copper-binding" evidence="2">
    <location>
        <begin position="118"/>
        <end position="255"/>
    </location>
</feature>
<evidence type="ECO:0000256" key="1">
    <source>
        <dbReference type="SAM" id="MobiDB-lite"/>
    </source>
</evidence>
<evidence type="ECO:0000259" key="2">
    <source>
        <dbReference type="Pfam" id="PF07987"/>
    </source>
</evidence>
<gene>
    <name evidence="3" type="ORF">H310_02663</name>
</gene>
<dbReference type="STRING" id="157072.A0A024UJR6"/>
<dbReference type="VEuPathDB" id="FungiDB:H310_02663"/>
<name>A0A024UJR6_9STRA</name>
<proteinExistence type="predicted"/>
<sequence length="303" mass="31891">MMVLASSWHLAPDGTIFRAWERFEALGVYSERAHRLAVPWDVSWQVIGASNPSSDSCVCGVVCRQRRRPPLARATDGTSRHGPNYVGHHLCISDHPDTMHLFTAMAALVAMATSTSAHFSILPPVAAPNANTVAVFRVGHSFPGAVTTNISIDIPIGLASVKPQQVAGWKVALDTKKINGTDAISRVTWYDGSLPDELFQDFGLQLKVGDLAPNTTLYFPVTQETTPNGTLAWTSVPDASGKLADPAHPAPKLTILPATSTPSSSMAMKNSSGSTPAAAKTSTASSAMGAGAVMILSALSVCM</sequence>
<feature type="compositionally biased region" description="Low complexity" evidence="1">
    <location>
        <begin position="260"/>
        <end position="279"/>
    </location>
</feature>
<dbReference type="EMBL" id="KI913955">
    <property type="protein sequence ID" value="ETW06390.1"/>
    <property type="molecule type" value="Genomic_DNA"/>
</dbReference>
<dbReference type="InterPro" id="IPR012533">
    <property type="entry name" value="YcnI-copper_dom"/>
</dbReference>
<dbReference type="RefSeq" id="XP_008864465.1">
    <property type="nucleotide sequence ID" value="XM_008866243.1"/>
</dbReference>
<dbReference type="InterPro" id="IPR038507">
    <property type="entry name" value="YcnI-like_sf"/>
</dbReference>
<dbReference type="eggNOG" id="ENOG502S70Z">
    <property type="taxonomic scope" value="Eukaryota"/>
</dbReference>
<dbReference type="GeneID" id="20079713"/>
<dbReference type="AlphaFoldDB" id="A0A024UJR6"/>
<accession>A0A024UJR6</accession>
<organism evidence="3">
    <name type="scientific">Aphanomyces invadans</name>
    <dbReference type="NCBI Taxonomy" id="157072"/>
    <lineage>
        <taxon>Eukaryota</taxon>
        <taxon>Sar</taxon>
        <taxon>Stramenopiles</taxon>
        <taxon>Oomycota</taxon>
        <taxon>Saprolegniomycetes</taxon>
        <taxon>Saprolegniales</taxon>
        <taxon>Verrucalvaceae</taxon>
        <taxon>Aphanomyces</taxon>
    </lineage>
</organism>
<dbReference type="Pfam" id="PF07987">
    <property type="entry name" value="DUF1775"/>
    <property type="match status" value="1"/>
</dbReference>
<protein>
    <recommendedName>
        <fullName evidence="2">YncI copper-binding domain-containing protein</fullName>
    </recommendedName>
</protein>
<dbReference type="OrthoDB" id="4234at2759"/>
<dbReference type="Gene3D" id="2.60.40.2230">
    <property type="entry name" value="Uncharacterised protein YcnI-like PF07987, DUF1775"/>
    <property type="match status" value="1"/>
</dbReference>